<dbReference type="InterPro" id="IPR012338">
    <property type="entry name" value="Beta-lactam/transpept-like"/>
</dbReference>
<reference evidence="4 5" key="1">
    <citation type="submission" date="2020-08" db="EMBL/GenBank/DDBJ databases">
        <title>Genomic Encyclopedia of Type Strains, Phase IV (KMG-IV): sequencing the most valuable type-strain genomes for metagenomic binning, comparative biology and taxonomic classification.</title>
        <authorList>
            <person name="Goeker M."/>
        </authorList>
    </citation>
    <scope>NUCLEOTIDE SEQUENCE [LARGE SCALE GENOMIC DNA]</scope>
    <source>
        <strain evidence="4 5">DSM 24448</strain>
    </source>
</reference>
<dbReference type="OrthoDB" id="5377981at2"/>
<dbReference type="PANTHER" id="PTHR46825">
    <property type="entry name" value="D-ALANYL-D-ALANINE-CARBOXYPEPTIDASE/ENDOPEPTIDASE AMPH"/>
    <property type="match status" value="1"/>
</dbReference>
<comment type="caution">
    <text evidence="4">The sequence shown here is derived from an EMBL/GenBank/DDBJ whole genome shotgun (WGS) entry which is preliminary data.</text>
</comment>
<feature type="chain" id="PRO_5031473245" evidence="1">
    <location>
        <begin position="27"/>
        <end position="537"/>
    </location>
</feature>
<protein>
    <submittedName>
        <fullName evidence="4">CubicO group peptidase (Beta-lactamase class C family)</fullName>
    </submittedName>
</protein>
<dbReference type="InterPro" id="IPR050491">
    <property type="entry name" value="AmpC-like"/>
</dbReference>
<dbReference type="Pfam" id="PF11954">
    <property type="entry name" value="DUF3471"/>
    <property type="match status" value="1"/>
</dbReference>
<dbReference type="InterPro" id="IPR001466">
    <property type="entry name" value="Beta-lactam-related"/>
</dbReference>
<evidence type="ECO:0000313" key="4">
    <source>
        <dbReference type="EMBL" id="MBB5661018.1"/>
    </source>
</evidence>
<proteinExistence type="predicted"/>
<evidence type="ECO:0000259" key="3">
    <source>
        <dbReference type="Pfam" id="PF11954"/>
    </source>
</evidence>
<dbReference type="AlphaFoldDB" id="A0A7W9A4F7"/>
<keyword evidence="5" id="KW-1185">Reference proteome</keyword>
<keyword evidence="1" id="KW-0732">Signal</keyword>
<dbReference type="Proteomes" id="UP000548978">
    <property type="component" value="Unassembled WGS sequence"/>
</dbReference>
<feature type="domain" description="Beta-lactamase-related" evidence="2">
    <location>
        <begin position="46"/>
        <end position="384"/>
    </location>
</feature>
<dbReference type="SUPFAM" id="SSF56601">
    <property type="entry name" value="beta-lactamase/transpeptidase-like"/>
    <property type="match status" value="1"/>
</dbReference>
<sequence length="537" mass="58285">MSLSLSRRSALFAGAGAAALPLKAWAQDAARDHSELSAAVDAYVIRCMAAFPDQPALGIALVKDGQAALTRGYGVKAMDRPGRADERTLFAIASNTKNVTAAALAILVDEGKVKWDEPVRTYLPDFTLSDPFIGERITVRDTLSHRAGFGLGAGDLLFWPNSDRTRAEVMAAIPHVPIEDQFRARYHYCNLMFVVAGEVLAAVSGMAWEDFVQTRILDRVGMTETVPMATLADPATSALPHGRIGPPLRYQGEMTRIADSIAEVWNWDSAAAAGGICSTPHDWAKWIAVRLADGKLADGTQLFSEASAREMVRPNIISSSSPGPTAELPGRSIASTYAMGLAVQDYRGERLISHGGGSPGGISATVLLPGRNAGFSIFSNAEESYLLRALRSGIADIVMDKTGFDWIADSQRYEAQSTERSLAAAVEIDAKQAAGAAPSLPLSAYAGTWRDPWYGDIVIERRDVQLWLRFTHNPALQGPLEPYDGETFRTRFPDKREEDAFVTFELEDGQPVRATVKGVSPDIDFSYDYQDLRLVKI</sequence>
<dbReference type="EMBL" id="JACIJB010000007">
    <property type="protein sequence ID" value="MBB5661018.1"/>
    <property type="molecule type" value="Genomic_DNA"/>
</dbReference>
<name>A0A7W9A4F7_9CAUL</name>
<organism evidence="4 5">
    <name type="scientific">Brevundimonas halotolerans</name>
    <dbReference type="NCBI Taxonomy" id="69670"/>
    <lineage>
        <taxon>Bacteria</taxon>
        <taxon>Pseudomonadati</taxon>
        <taxon>Pseudomonadota</taxon>
        <taxon>Alphaproteobacteria</taxon>
        <taxon>Caulobacterales</taxon>
        <taxon>Caulobacteraceae</taxon>
        <taxon>Brevundimonas</taxon>
    </lineage>
</organism>
<dbReference type="Pfam" id="PF00144">
    <property type="entry name" value="Beta-lactamase"/>
    <property type="match status" value="1"/>
</dbReference>
<feature type="signal peptide" evidence="1">
    <location>
        <begin position="1"/>
        <end position="26"/>
    </location>
</feature>
<dbReference type="PANTHER" id="PTHR46825:SF15">
    <property type="entry name" value="BETA-LACTAMASE-RELATED DOMAIN-CONTAINING PROTEIN"/>
    <property type="match status" value="1"/>
</dbReference>
<dbReference type="Gene3D" id="2.40.128.600">
    <property type="match status" value="1"/>
</dbReference>
<dbReference type="Gene3D" id="3.40.710.10">
    <property type="entry name" value="DD-peptidase/beta-lactamase superfamily"/>
    <property type="match status" value="1"/>
</dbReference>
<evidence type="ECO:0000256" key="1">
    <source>
        <dbReference type="SAM" id="SignalP"/>
    </source>
</evidence>
<gene>
    <name evidence="4" type="ORF">FHS65_001776</name>
</gene>
<evidence type="ECO:0000313" key="5">
    <source>
        <dbReference type="Proteomes" id="UP000548978"/>
    </source>
</evidence>
<accession>A0A7W9A4F7</accession>
<dbReference type="InterPro" id="IPR021860">
    <property type="entry name" value="Peptidase_S12_Pab87-rel_C"/>
</dbReference>
<dbReference type="RefSeq" id="WP_123288266.1">
    <property type="nucleotide sequence ID" value="NZ_JACIJB010000007.1"/>
</dbReference>
<feature type="domain" description="Peptidase S12 Pab87-related C-terminal" evidence="3">
    <location>
        <begin position="432"/>
        <end position="534"/>
    </location>
</feature>
<evidence type="ECO:0000259" key="2">
    <source>
        <dbReference type="Pfam" id="PF00144"/>
    </source>
</evidence>